<dbReference type="SUPFAM" id="SSF56672">
    <property type="entry name" value="DNA/RNA polymerases"/>
    <property type="match status" value="1"/>
</dbReference>
<accession>A0A4Y1R4A5</accession>
<sequence length="175" mass="19883">MDSELHALESNHTWTITTLPPGKEPIGCKWVYKIKHRSDGSIERYKAHLVAKGYTQTEGIDYHDTFSPTAKMVTVRCLLSLAAAQNWSLHQLDVHNAFLHGDLHEEIYMSLPPGCRRQGRIWYVALTSLYMVLNRHLDSGLQSFQKPYKLQATYTQSKADIHSSLAKMGSLLQLS</sequence>
<gene>
    <name evidence="2" type="ORF">Prudu_008501</name>
</gene>
<organism evidence="2">
    <name type="scientific">Prunus dulcis</name>
    <name type="common">Almond</name>
    <name type="synonym">Amygdalus dulcis</name>
    <dbReference type="NCBI Taxonomy" id="3755"/>
    <lineage>
        <taxon>Eukaryota</taxon>
        <taxon>Viridiplantae</taxon>
        <taxon>Streptophyta</taxon>
        <taxon>Embryophyta</taxon>
        <taxon>Tracheophyta</taxon>
        <taxon>Spermatophyta</taxon>
        <taxon>Magnoliopsida</taxon>
        <taxon>eudicotyledons</taxon>
        <taxon>Gunneridae</taxon>
        <taxon>Pentapetalae</taxon>
        <taxon>rosids</taxon>
        <taxon>fabids</taxon>
        <taxon>Rosales</taxon>
        <taxon>Rosaceae</taxon>
        <taxon>Amygdaloideae</taxon>
        <taxon>Amygdaleae</taxon>
        <taxon>Prunus</taxon>
    </lineage>
</organism>
<dbReference type="InterPro" id="IPR043502">
    <property type="entry name" value="DNA/RNA_pol_sf"/>
</dbReference>
<dbReference type="EMBL" id="AP019299">
    <property type="protein sequence ID" value="BBG98965.1"/>
    <property type="molecule type" value="Genomic_DNA"/>
</dbReference>
<feature type="domain" description="Reverse transcriptase Ty1/copia-type" evidence="1">
    <location>
        <begin position="11"/>
        <end position="119"/>
    </location>
</feature>
<evidence type="ECO:0000259" key="1">
    <source>
        <dbReference type="Pfam" id="PF07727"/>
    </source>
</evidence>
<dbReference type="Pfam" id="PF07727">
    <property type="entry name" value="RVT_2"/>
    <property type="match status" value="1"/>
</dbReference>
<protein>
    <submittedName>
        <fullName evidence="2">RmlC-like cupins superfamily protein</fullName>
    </submittedName>
</protein>
<proteinExistence type="predicted"/>
<dbReference type="AlphaFoldDB" id="A0A4Y1R4A5"/>
<dbReference type="InterPro" id="IPR013103">
    <property type="entry name" value="RVT_2"/>
</dbReference>
<name>A0A4Y1R4A5_PRUDU</name>
<evidence type="ECO:0000313" key="2">
    <source>
        <dbReference type="EMBL" id="BBG98965.1"/>
    </source>
</evidence>
<reference evidence="2" key="1">
    <citation type="journal article" date="2019" name="Science">
        <title>Mutation of a bHLH transcription factor allowed almond domestication.</title>
        <authorList>
            <person name="Sanchez-Perez R."/>
            <person name="Pavan S."/>
            <person name="Mazzeo R."/>
            <person name="Moldovan C."/>
            <person name="Aiese Cigliano R."/>
            <person name="Del Cueto J."/>
            <person name="Ricciardi F."/>
            <person name="Lotti C."/>
            <person name="Ricciardi L."/>
            <person name="Dicenta F."/>
            <person name="Lopez-Marques R.L."/>
            <person name="Lindberg Moller B."/>
        </authorList>
    </citation>
    <scope>NUCLEOTIDE SEQUENCE</scope>
</reference>